<evidence type="ECO:0000259" key="16">
    <source>
        <dbReference type="PROSITE" id="PS51462"/>
    </source>
</evidence>
<comment type="similarity">
    <text evidence="2 15">Belongs to the Nudix hydrolase family.</text>
</comment>
<comment type="cofactor">
    <cofactor evidence="1">
        <name>Mg(2+)</name>
        <dbReference type="ChEBI" id="CHEBI:18420"/>
    </cofactor>
</comment>
<dbReference type="EC" id="3.6.1.55" evidence="14"/>
<sequence length="298" mass="34412">MRTVRVAIGIICESADTDRVLAVRRKRCGSHDLWEFPGGKIERGETAEQACVRELEEELHVHVGDLRDIYTVEYSYPKYHLSMRCFLCTIKSGCLAMTEQIEIRWVERASLSELCWLAANSDLIEVLQSCSLKSRKSATGQVEHYEDGEVRGNLQDEMIRRRAATRKTMQANKRSDTKPELLVRKRLRKAGLTGYRLQWRDAPGRPDIAFPGRRIAIFVNGCFWHRCPHCNPGVPKHNVEFWQAKFRRNIERDARAITELRALGWQAITIWECELADARIEATMARVIDTIRNARRSS</sequence>
<evidence type="ECO:0000256" key="8">
    <source>
        <dbReference type="ARBA" id="ARBA00022763"/>
    </source>
</evidence>
<evidence type="ECO:0000256" key="11">
    <source>
        <dbReference type="ARBA" id="ARBA00023204"/>
    </source>
</evidence>
<evidence type="ECO:0000256" key="12">
    <source>
        <dbReference type="ARBA" id="ARBA00029466"/>
    </source>
</evidence>
<dbReference type="InterPro" id="IPR015797">
    <property type="entry name" value="NUDIX_hydrolase-like_dom_sf"/>
</dbReference>
<dbReference type="GO" id="GO:0046872">
    <property type="term" value="F:metal ion binding"/>
    <property type="evidence" value="ECO:0007669"/>
    <property type="project" value="UniProtKB-KW"/>
</dbReference>
<evidence type="ECO:0000256" key="4">
    <source>
        <dbReference type="ARBA" id="ARBA00022705"/>
    </source>
</evidence>
<keyword evidence="11" id="KW-0234">DNA repair</keyword>
<dbReference type="GO" id="GO:0044716">
    <property type="term" value="F:8-oxo-GDP phosphatase activity"/>
    <property type="evidence" value="ECO:0007669"/>
    <property type="project" value="TreeGrafter"/>
</dbReference>
<dbReference type="Gene3D" id="3.40.960.10">
    <property type="entry name" value="VSR Endonuclease"/>
    <property type="match status" value="1"/>
</dbReference>
<protein>
    <recommendedName>
        <fullName evidence="14">8-oxo-dGTP diphosphatase</fullName>
        <ecNumber evidence="14">3.6.1.55</ecNumber>
    </recommendedName>
</protein>
<dbReference type="eggNOG" id="COG3727">
    <property type="taxonomic scope" value="Bacteria"/>
</dbReference>
<dbReference type="KEGG" id="cgo:Corgl_1586"/>
<evidence type="ECO:0000256" key="14">
    <source>
        <dbReference type="ARBA" id="ARBA00038905"/>
    </source>
</evidence>
<dbReference type="GO" id="GO:0044715">
    <property type="term" value="F:8-oxo-dGDP phosphatase activity"/>
    <property type="evidence" value="ECO:0007669"/>
    <property type="project" value="TreeGrafter"/>
</dbReference>
<dbReference type="GO" id="GO:0035539">
    <property type="term" value="F:8-oxo-7,8-dihydrodeoxyguanosine triphosphate pyrophosphatase activity"/>
    <property type="evidence" value="ECO:0007669"/>
    <property type="project" value="UniProtKB-EC"/>
</dbReference>
<dbReference type="GO" id="GO:0006260">
    <property type="term" value="P:DNA replication"/>
    <property type="evidence" value="ECO:0007669"/>
    <property type="project" value="UniProtKB-KW"/>
</dbReference>
<dbReference type="HOGENOM" id="CLU_054720_0_0_11"/>
<evidence type="ECO:0000256" key="13">
    <source>
        <dbReference type="ARBA" id="ARBA00035861"/>
    </source>
</evidence>
<dbReference type="InterPro" id="IPR004603">
    <property type="entry name" value="DNA_mismatch_endonuc_vsr"/>
</dbReference>
<dbReference type="NCBIfam" id="TIGR00632">
    <property type="entry name" value="vsr"/>
    <property type="match status" value="1"/>
</dbReference>
<keyword evidence="5" id="KW-0540">Nuclease</keyword>
<dbReference type="Pfam" id="PF00293">
    <property type="entry name" value="NUDIX"/>
    <property type="match status" value="1"/>
</dbReference>
<dbReference type="EMBL" id="CP002628">
    <property type="protein sequence ID" value="AEB07685.1"/>
    <property type="molecule type" value="Genomic_DNA"/>
</dbReference>
<dbReference type="eggNOG" id="COG1051">
    <property type="taxonomic scope" value="Bacteria"/>
</dbReference>
<gene>
    <name evidence="17" type="ordered locus">Corgl_1586</name>
</gene>
<dbReference type="PROSITE" id="PS00893">
    <property type="entry name" value="NUDIX_BOX"/>
    <property type="match status" value="1"/>
</dbReference>
<dbReference type="CDD" id="cd00221">
    <property type="entry name" value="Vsr"/>
    <property type="match status" value="1"/>
</dbReference>
<organism evidence="17 18">
    <name type="scientific">Coriobacterium glomerans (strain ATCC 49209 / DSM 20642 / JCM 10262 / PW2)</name>
    <dbReference type="NCBI Taxonomy" id="700015"/>
    <lineage>
        <taxon>Bacteria</taxon>
        <taxon>Bacillati</taxon>
        <taxon>Actinomycetota</taxon>
        <taxon>Coriobacteriia</taxon>
        <taxon>Coriobacteriales</taxon>
        <taxon>Coriobacteriaceae</taxon>
        <taxon>Coriobacterium</taxon>
    </lineage>
</organism>
<evidence type="ECO:0000256" key="3">
    <source>
        <dbReference type="ARBA" id="ARBA00022457"/>
    </source>
</evidence>
<dbReference type="Gene3D" id="3.90.79.10">
    <property type="entry name" value="Nucleoside Triphosphate Pyrophosphohydrolase"/>
    <property type="match status" value="1"/>
</dbReference>
<dbReference type="SUPFAM" id="SSF55811">
    <property type="entry name" value="Nudix"/>
    <property type="match status" value="1"/>
</dbReference>
<dbReference type="InterPro" id="IPR000086">
    <property type="entry name" value="NUDIX_hydrolase_dom"/>
</dbReference>
<dbReference type="InterPro" id="IPR047127">
    <property type="entry name" value="MutT-like"/>
</dbReference>
<evidence type="ECO:0000256" key="1">
    <source>
        <dbReference type="ARBA" id="ARBA00001946"/>
    </source>
</evidence>
<evidence type="ECO:0000256" key="5">
    <source>
        <dbReference type="ARBA" id="ARBA00022722"/>
    </source>
</evidence>
<dbReference type="PRINTS" id="PR00502">
    <property type="entry name" value="NUDIXFAMILY"/>
</dbReference>
<keyword evidence="7 17" id="KW-0255">Endonuclease</keyword>
<evidence type="ECO:0000256" key="9">
    <source>
        <dbReference type="ARBA" id="ARBA00022801"/>
    </source>
</evidence>
<keyword evidence="9 15" id="KW-0378">Hydrolase</keyword>
<accession>F2NB07</accession>
<dbReference type="PANTHER" id="PTHR47707:SF1">
    <property type="entry name" value="NUDIX HYDROLASE FAMILY PROTEIN"/>
    <property type="match status" value="1"/>
</dbReference>
<evidence type="ECO:0000256" key="7">
    <source>
        <dbReference type="ARBA" id="ARBA00022759"/>
    </source>
</evidence>
<dbReference type="SUPFAM" id="SSF52980">
    <property type="entry name" value="Restriction endonuclease-like"/>
    <property type="match status" value="1"/>
</dbReference>
<dbReference type="GO" id="GO:0004519">
    <property type="term" value="F:endonuclease activity"/>
    <property type="evidence" value="ECO:0007669"/>
    <property type="project" value="UniProtKB-KW"/>
</dbReference>
<comment type="similarity">
    <text evidence="12">Belongs to the Vsr family.</text>
</comment>
<evidence type="ECO:0000313" key="18">
    <source>
        <dbReference type="Proteomes" id="UP000006851"/>
    </source>
</evidence>
<dbReference type="Proteomes" id="UP000006851">
    <property type="component" value="Chromosome"/>
</dbReference>
<evidence type="ECO:0000256" key="6">
    <source>
        <dbReference type="ARBA" id="ARBA00022723"/>
    </source>
</evidence>
<name>F2NB07_CORGP</name>
<feature type="domain" description="Nudix hydrolase" evidence="16">
    <location>
        <begin position="1"/>
        <end position="128"/>
    </location>
</feature>
<keyword evidence="10" id="KW-0460">Magnesium</keyword>
<dbReference type="GO" id="GO:0006298">
    <property type="term" value="P:mismatch repair"/>
    <property type="evidence" value="ECO:0007669"/>
    <property type="project" value="InterPro"/>
</dbReference>
<reference evidence="18" key="1">
    <citation type="journal article" date="2013" name="Stand. Genomic Sci.">
        <title>Complete genome sequence of Coriobacterium glomerans type strain (PW2(T)) from the midgut of Pyrrhocoris apterus L. (red soldier bug).</title>
        <authorList>
            <person name="Stackebrandt E."/>
            <person name="Zeytun A."/>
            <person name="Lapidus A."/>
            <person name="Nolan M."/>
            <person name="Lucas S."/>
            <person name="Hammon N."/>
            <person name="Deshpande S."/>
            <person name="Cheng J.F."/>
            <person name="Tapia R."/>
            <person name="Goodwin L.A."/>
            <person name="Pitluck S."/>
            <person name="Liolios K."/>
            <person name="Pagani I."/>
            <person name="Ivanova N."/>
            <person name="Mavromatis K."/>
            <person name="Mikhailova N."/>
            <person name="Huntemann M."/>
            <person name="Pati A."/>
            <person name="Chen A."/>
            <person name="Palaniappan K."/>
            <person name="Chang Y.J."/>
            <person name="Land M."/>
            <person name="Hauser L."/>
            <person name="Rohde M."/>
            <person name="Pukall R."/>
            <person name="Goker M."/>
            <person name="Detter J.C."/>
            <person name="Woyke T."/>
            <person name="Bristow J."/>
            <person name="Eisen J.A."/>
            <person name="Markowitz V."/>
            <person name="Hugenholtz P."/>
            <person name="Kyrpides N.C."/>
            <person name="Klenk H.P."/>
        </authorList>
    </citation>
    <scope>NUCLEOTIDE SEQUENCE</scope>
    <source>
        <strain evidence="18">ATCC 49209 / DSM 20642 / JCM 10262 / PW2</strain>
    </source>
</reference>
<evidence type="ECO:0000256" key="10">
    <source>
        <dbReference type="ARBA" id="ARBA00022842"/>
    </source>
</evidence>
<dbReference type="InterPro" id="IPR011335">
    <property type="entry name" value="Restrct_endonuc-II-like"/>
</dbReference>
<dbReference type="CDD" id="cd03425">
    <property type="entry name" value="NUDIX_MutT_NudA_like"/>
    <property type="match status" value="1"/>
</dbReference>
<evidence type="ECO:0000256" key="15">
    <source>
        <dbReference type="RuleBase" id="RU003476"/>
    </source>
</evidence>
<evidence type="ECO:0000256" key="2">
    <source>
        <dbReference type="ARBA" id="ARBA00005582"/>
    </source>
</evidence>
<keyword evidence="4" id="KW-0235">DNA replication</keyword>
<dbReference type="AlphaFoldDB" id="F2NB07"/>
<dbReference type="Pfam" id="PF03852">
    <property type="entry name" value="Vsr"/>
    <property type="match status" value="1"/>
</dbReference>
<dbReference type="OrthoDB" id="9801520at2"/>
<dbReference type="InterPro" id="IPR020084">
    <property type="entry name" value="NUDIX_hydrolase_CS"/>
</dbReference>
<proteinExistence type="inferred from homology"/>
<keyword evidence="6" id="KW-0479">Metal-binding</keyword>
<dbReference type="PROSITE" id="PS51462">
    <property type="entry name" value="NUDIX"/>
    <property type="match status" value="1"/>
</dbReference>
<keyword evidence="3" id="KW-0515">Mutator protein</keyword>
<dbReference type="InterPro" id="IPR020476">
    <property type="entry name" value="Nudix_hydrolase"/>
</dbReference>
<evidence type="ECO:0000313" key="17">
    <source>
        <dbReference type="EMBL" id="AEB07685.1"/>
    </source>
</evidence>
<dbReference type="GO" id="GO:0008413">
    <property type="term" value="F:8-oxo-7,8-dihydroguanosine triphosphate pyrophosphatase activity"/>
    <property type="evidence" value="ECO:0007669"/>
    <property type="project" value="TreeGrafter"/>
</dbReference>
<keyword evidence="18" id="KW-1185">Reference proteome</keyword>
<comment type="catalytic activity">
    <reaction evidence="13">
        <text>8-oxo-dGTP + H2O = 8-oxo-dGMP + diphosphate + H(+)</text>
        <dbReference type="Rhea" id="RHEA:31575"/>
        <dbReference type="ChEBI" id="CHEBI:15377"/>
        <dbReference type="ChEBI" id="CHEBI:15378"/>
        <dbReference type="ChEBI" id="CHEBI:33019"/>
        <dbReference type="ChEBI" id="CHEBI:63224"/>
        <dbReference type="ChEBI" id="CHEBI:77896"/>
        <dbReference type="EC" id="3.6.1.55"/>
    </reaction>
</comment>
<keyword evidence="8" id="KW-0227">DNA damage</keyword>
<dbReference type="STRING" id="700015.Corgl_1586"/>
<dbReference type="PANTHER" id="PTHR47707">
    <property type="entry name" value="8-OXO-DGTP DIPHOSPHATASE"/>
    <property type="match status" value="1"/>
</dbReference>